<dbReference type="GO" id="GO:0005634">
    <property type="term" value="C:nucleus"/>
    <property type="evidence" value="ECO:0007669"/>
    <property type="project" value="UniProtKB-SubCell"/>
</dbReference>
<evidence type="ECO:0000256" key="2">
    <source>
        <dbReference type="ARBA" id="ARBA00004496"/>
    </source>
</evidence>
<organism evidence="14 15">
    <name type="scientific">Clupea harengus</name>
    <name type="common">Atlantic herring</name>
    <dbReference type="NCBI Taxonomy" id="7950"/>
    <lineage>
        <taxon>Eukaryota</taxon>
        <taxon>Metazoa</taxon>
        <taxon>Chordata</taxon>
        <taxon>Craniata</taxon>
        <taxon>Vertebrata</taxon>
        <taxon>Euteleostomi</taxon>
        <taxon>Actinopterygii</taxon>
        <taxon>Neopterygii</taxon>
        <taxon>Teleostei</taxon>
        <taxon>Clupei</taxon>
        <taxon>Clupeiformes</taxon>
        <taxon>Clupeoidei</taxon>
        <taxon>Clupeidae</taxon>
        <taxon>Clupea</taxon>
    </lineage>
</organism>
<feature type="zinc finger region" description="C3H1-type" evidence="11">
    <location>
        <begin position="140"/>
        <end position="165"/>
    </location>
</feature>
<dbReference type="InterPro" id="IPR056226">
    <property type="entry name" value="WH_PARP12"/>
</dbReference>
<dbReference type="AlphaFoldDB" id="A0A6P3WEA1"/>
<dbReference type="CTD" id="553633"/>
<name>A0A6P3WEA1_CLUHA</name>
<dbReference type="PROSITE" id="PS50918">
    <property type="entry name" value="WWE"/>
    <property type="match status" value="1"/>
</dbReference>
<dbReference type="RefSeq" id="XP_012696458.2">
    <property type="nucleotide sequence ID" value="XM_012841004.2"/>
</dbReference>
<dbReference type="PROSITE" id="PS50103">
    <property type="entry name" value="ZF_C3H1"/>
    <property type="match status" value="3"/>
</dbReference>
<evidence type="ECO:0000256" key="11">
    <source>
        <dbReference type="PROSITE-ProRule" id="PRU00723"/>
    </source>
</evidence>
<proteinExistence type="inferred from homology"/>
<dbReference type="InterPro" id="IPR057602">
    <property type="entry name" value="Zfn-CCCH_PARP12"/>
</dbReference>
<keyword evidence="14" id="KW-1185">Reference proteome</keyword>
<dbReference type="InterPro" id="IPR000571">
    <property type="entry name" value="Znf_CCCH"/>
</dbReference>
<dbReference type="InterPro" id="IPR037197">
    <property type="entry name" value="WWE_dom_sf"/>
</dbReference>
<evidence type="ECO:0000256" key="8">
    <source>
        <dbReference type="ARBA" id="ARBA00022833"/>
    </source>
</evidence>
<dbReference type="PANTHER" id="PTHR45740:SF13">
    <property type="entry name" value="POLY (ADP-RIBOSE) POLYMERASE FAMILY, MEMBER 12B"/>
    <property type="match status" value="1"/>
</dbReference>
<dbReference type="Gene3D" id="3.30.720.50">
    <property type="match status" value="1"/>
</dbReference>
<protein>
    <submittedName>
        <fullName evidence="15">Protein mono-ADP-ribosyltransferase PARP12b</fullName>
    </submittedName>
</protein>
<feature type="domain" description="C3H1-type" evidence="12">
    <location>
        <begin position="140"/>
        <end position="165"/>
    </location>
</feature>
<dbReference type="KEGG" id="char:105912092"/>
<dbReference type="Proteomes" id="UP000515152">
    <property type="component" value="Chromosome 21"/>
</dbReference>
<comment type="subcellular location">
    <subcellularLocation>
        <location evidence="2">Cytoplasm</location>
    </subcellularLocation>
    <subcellularLocation>
        <location evidence="1">Nucleus</location>
    </subcellularLocation>
</comment>
<dbReference type="InterPro" id="IPR051712">
    <property type="entry name" value="ARTD-AVP"/>
</dbReference>
<dbReference type="InterPro" id="IPR004170">
    <property type="entry name" value="WWE_dom"/>
</dbReference>
<dbReference type="OrthoDB" id="6133115at2759"/>
<dbReference type="GO" id="GO:0008270">
    <property type="term" value="F:zinc ion binding"/>
    <property type="evidence" value="ECO:0007669"/>
    <property type="project" value="UniProtKB-KW"/>
</dbReference>
<evidence type="ECO:0000313" key="15">
    <source>
        <dbReference type="RefSeq" id="XP_012696458.2"/>
    </source>
</evidence>
<evidence type="ECO:0000259" key="13">
    <source>
        <dbReference type="PROSITE" id="PS50918"/>
    </source>
</evidence>
<dbReference type="GO" id="GO:0005737">
    <property type="term" value="C:cytoplasm"/>
    <property type="evidence" value="ECO:0007669"/>
    <property type="project" value="UniProtKB-SubCell"/>
</dbReference>
<dbReference type="GeneID" id="105912092"/>
<dbReference type="PANTHER" id="PTHR45740">
    <property type="entry name" value="POLY [ADP-RIBOSE] POLYMERASE"/>
    <property type="match status" value="1"/>
</dbReference>
<gene>
    <name evidence="15" type="primary">parp12b</name>
</gene>
<reference evidence="15" key="1">
    <citation type="submission" date="2025-08" db="UniProtKB">
        <authorList>
            <consortium name="RefSeq"/>
        </authorList>
    </citation>
    <scope>IDENTIFICATION</scope>
</reference>
<evidence type="ECO:0000256" key="9">
    <source>
        <dbReference type="ARBA" id="ARBA00023242"/>
    </source>
</evidence>
<dbReference type="SMART" id="SM00356">
    <property type="entry name" value="ZnF_C3H1"/>
    <property type="match status" value="3"/>
</dbReference>
<keyword evidence="9" id="KW-0539">Nucleus</keyword>
<sequence length="487" mass="57056">MDAREHLLLGGESANGRIKTQASAFASWSHGSEFRSWCIRNSNKMSNYARVIHHATSILCCNKGSMDLLQLYRKVYQRFGTEEDDFWYIVKKCPRFAVVKTRERTTGELGSDCIIVAKTSLRLCKNYSKQECTDCQELHLCKYFVYGNCRYGKGRKPCKYSHDVQSEHNFRLLRECTLHELHEDELFLLLLQNDPSLLPEVCSHYNKGSGPYGSCTFRDGCTKLHLCLHLLQGDCMFGSRCKRLHAADQSGHRMLQERGLGDDIIQDLPIIYQNVYRLTVQTTDRGCDELVSSGPQVEEKSEICLHFLRRNCRFQEQCMRVHFNLPYKWEVWESGTWRDLRQMEQIERAFCNPHNTHSPSHSPVDFLSMKRGYDSVRRLSTVSSVTKPTHYILTTFWLWYYKGDHGNWIEYGQPDEKGRVTSLSSRELEEAYLRDDTAEIAVTKGHRLYYISFHDMYQRNTKHNTKRRIRRRPRFVSISEVEDQTAR</sequence>
<evidence type="ECO:0000256" key="10">
    <source>
        <dbReference type="ARBA" id="ARBA00024347"/>
    </source>
</evidence>
<dbReference type="Pfam" id="PF24356">
    <property type="entry name" value="WHD_PARP12"/>
    <property type="match status" value="1"/>
</dbReference>
<keyword evidence="4" id="KW-0597">Phosphoprotein</keyword>
<keyword evidence="5 11" id="KW-0479">Metal-binding</keyword>
<evidence type="ECO:0000256" key="1">
    <source>
        <dbReference type="ARBA" id="ARBA00004123"/>
    </source>
</evidence>
<dbReference type="Pfam" id="PF02825">
    <property type="entry name" value="WWE"/>
    <property type="match status" value="1"/>
</dbReference>
<dbReference type="GO" id="GO:1990404">
    <property type="term" value="F:NAD+-protein mono-ADP-ribosyltransferase activity"/>
    <property type="evidence" value="ECO:0007669"/>
    <property type="project" value="TreeGrafter"/>
</dbReference>
<evidence type="ECO:0000256" key="3">
    <source>
        <dbReference type="ARBA" id="ARBA00022490"/>
    </source>
</evidence>
<dbReference type="GO" id="GO:0003950">
    <property type="term" value="F:NAD+ poly-ADP-ribosyltransferase activity"/>
    <property type="evidence" value="ECO:0007669"/>
    <property type="project" value="TreeGrafter"/>
</dbReference>
<keyword evidence="8 11" id="KW-0862">Zinc</keyword>
<feature type="domain" description="C3H1-type" evidence="12">
    <location>
        <begin position="298"/>
        <end position="325"/>
    </location>
</feature>
<evidence type="ECO:0000256" key="6">
    <source>
        <dbReference type="ARBA" id="ARBA00022737"/>
    </source>
</evidence>
<evidence type="ECO:0000259" key="12">
    <source>
        <dbReference type="PROSITE" id="PS50103"/>
    </source>
</evidence>
<keyword evidence="7 11" id="KW-0863">Zinc-finger</keyword>
<evidence type="ECO:0000313" key="14">
    <source>
        <dbReference type="Proteomes" id="UP000515152"/>
    </source>
</evidence>
<evidence type="ECO:0000256" key="7">
    <source>
        <dbReference type="ARBA" id="ARBA00022771"/>
    </source>
</evidence>
<accession>A0A6P3WEA1</accession>
<feature type="zinc finger region" description="C3H1-type" evidence="11">
    <location>
        <begin position="226"/>
        <end position="248"/>
    </location>
</feature>
<feature type="domain" description="WWE" evidence="13">
    <location>
        <begin position="384"/>
        <end position="471"/>
    </location>
</feature>
<evidence type="ECO:0000256" key="5">
    <source>
        <dbReference type="ARBA" id="ARBA00022723"/>
    </source>
</evidence>
<dbReference type="SUPFAM" id="SSF117839">
    <property type="entry name" value="WWE domain"/>
    <property type="match status" value="1"/>
</dbReference>
<keyword evidence="6" id="KW-0677">Repeat</keyword>
<dbReference type="Pfam" id="PF25261">
    <property type="entry name" value="zf-CCCH_PARP12"/>
    <property type="match status" value="1"/>
</dbReference>
<comment type="similarity">
    <text evidence="10">Belongs to the ARTD/PARP family.</text>
</comment>
<dbReference type="Gene3D" id="3.30.1370.210">
    <property type="match status" value="1"/>
</dbReference>
<dbReference type="Pfam" id="PF23466">
    <property type="entry name" value="WWE_4"/>
    <property type="match status" value="1"/>
</dbReference>
<keyword evidence="3" id="KW-0963">Cytoplasm</keyword>
<evidence type="ECO:0000256" key="4">
    <source>
        <dbReference type="ARBA" id="ARBA00022553"/>
    </source>
</evidence>
<feature type="domain" description="C3H1-type" evidence="12">
    <location>
        <begin position="226"/>
        <end position="248"/>
    </location>
</feature>
<feature type="zinc finger region" description="C3H1-type" evidence="11">
    <location>
        <begin position="298"/>
        <end position="325"/>
    </location>
</feature>